<gene>
    <name evidence="1" type="ORF">E2C01_076466</name>
</gene>
<name>A0A5B7IBM5_PORTR</name>
<evidence type="ECO:0000313" key="1">
    <source>
        <dbReference type="EMBL" id="MPC81830.1"/>
    </source>
</evidence>
<keyword evidence="2" id="KW-1185">Reference proteome</keyword>
<accession>A0A5B7IBM5</accession>
<sequence>MLSAHLLIRARRGALVPGGLQGNDRKEWVKRSRGGALRGRGETQARLSEEREGVTKYNITCVRSERRKW</sequence>
<proteinExistence type="predicted"/>
<reference evidence="1 2" key="1">
    <citation type="submission" date="2019-05" db="EMBL/GenBank/DDBJ databases">
        <title>Another draft genome of Portunus trituberculatus and its Hox gene families provides insights of decapod evolution.</title>
        <authorList>
            <person name="Jeong J.-H."/>
            <person name="Song I."/>
            <person name="Kim S."/>
            <person name="Choi T."/>
            <person name="Kim D."/>
            <person name="Ryu S."/>
            <person name="Kim W."/>
        </authorList>
    </citation>
    <scope>NUCLEOTIDE SEQUENCE [LARGE SCALE GENOMIC DNA]</scope>
    <source>
        <tissue evidence="1">Muscle</tissue>
    </source>
</reference>
<evidence type="ECO:0000313" key="2">
    <source>
        <dbReference type="Proteomes" id="UP000324222"/>
    </source>
</evidence>
<dbReference type="EMBL" id="VSRR010058133">
    <property type="protein sequence ID" value="MPC81830.1"/>
    <property type="molecule type" value="Genomic_DNA"/>
</dbReference>
<protein>
    <submittedName>
        <fullName evidence="1">Uncharacterized protein</fullName>
    </submittedName>
</protein>
<organism evidence="1 2">
    <name type="scientific">Portunus trituberculatus</name>
    <name type="common">Swimming crab</name>
    <name type="synonym">Neptunus trituberculatus</name>
    <dbReference type="NCBI Taxonomy" id="210409"/>
    <lineage>
        <taxon>Eukaryota</taxon>
        <taxon>Metazoa</taxon>
        <taxon>Ecdysozoa</taxon>
        <taxon>Arthropoda</taxon>
        <taxon>Crustacea</taxon>
        <taxon>Multicrustacea</taxon>
        <taxon>Malacostraca</taxon>
        <taxon>Eumalacostraca</taxon>
        <taxon>Eucarida</taxon>
        <taxon>Decapoda</taxon>
        <taxon>Pleocyemata</taxon>
        <taxon>Brachyura</taxon>
        <taxon>Eubrachyura</taxon>
        <taxon>Portunoidea</taxon>
        <taxon>Portunidae</taxon>
        <taxon>Portuninae</taxon>
        <taxon>Portunus</taxon>
    </lineage>
</organism>
<dbReference type="AlphaFoldDB" id="A0A5B7IBM5"/>
<comment type="caution">
    <text evidence="1">The sequence shown here is derived from an EMBL/GenBank/DDBJ whole genome shotgun (WGS) entry which is preliminary data.</text>
</comment>
<dbReference type="Proteomes" id="UP000324222">
    <property type="component" value="Unassembled WGS sequence"/>
</dbReference>